<dbReference type="Proteomes" id="UP000015441">
    <property type="component" value="Unassembled WGS sequence"/>
</dbReference>
<comment type="caution">
    <text evidence="1">The sequence shown here is derived from an EMBL/GenBank/DDBJ whole genome shotgun (WGS) entry which is preliminary data.</text>
</comment>
<dbReference type="EMBL" id="CAUH01001319">
    <property type="protein sequence ID" value="CCU75426.1"/>
    <property type="molecule type" value="Genomic_DNA"/>
</dbReference>
<protein>
    <submittedName>
        <fullName evidence="1">Uncharacterized protein</fullName>
    </submittedName>
</protein>
<gene>
    <name evidence="1" type="ORF">BGHDH14_bgh04915</name>
</gene>
<organism evidence="1 2">
    <name type="scientific">Blumeria graminis f. sp. hordei (strain DH14)</name>
    <name type="common">Barley powdery mildew</name>
    <name type="synonym">Oidium monilioides f. sp. hordei</name>
    <dbReference type="NCBI Taxonomy" id="546991"/>
    <lineage>
        <taxon>Eukaryota</taxon>
        <taxon>Fungi</taxon>
        <taxon>Dikarya</taxon>
        <taxon>Ascomycota</taxon>
        <taxon>Pezizomycotina</taxon>
        <taxon>Leotiomycetes</taxon>
        <taxon>Erysiphales</taxon>
        <taxon>Erysiphaceae</taxon>
        <taxon>Blumeria</taxon>
        <taxon>Blumeria hordei</taxon>
    </lineage>
</organism>
<reference evidence="1 2" key="1">
    <citation type="journal article" date="2010" name="Science">
        <title>Genome expansion and gene loss in powdery mildew fungi reveal tradeoffs in extreme parasitism.</title>
        <authorList>
            <person name="Spanu P.D."/>
            <person name="Abbott J.C."/>
            <person name="Amselem J."/>
            <person name="Burgis T.A."/>
            <person name="Soanes D.M."/>
            <person name="Stueber K."/>
            <person name="Ver Loren van Themaat E."/>
            <person name="Brown J.K.M."/>
            <person name="Butcher S.A."/>
            <person name="Gurr S.J."/>
            <person name="Lebrun M.-H."/>
            <person name="Ridout C.J."/>
            <person name="Schulze-Lefert P."/>
            <person name="Talbot N.J."/>
            <person name="Ahmadinejad N."/>
            <person name="Ametz C."/>
            <person name="Barton G.R."/>
            <person name="Benjdia M."/>
            <person name="Bidzinski P."/>
            <person name="Bindschedler L.V."/>
            <person name="Both M."/>
            <person name="Brewer M.T."/>
            <person name="Cadle-Davidson L."/>
            <person name="Cadle-Davidson M.M."/>
            <person name="Collemare J."/>
            <person name="Cramer R."/>
            <person name="Frenkel O."/>
            <person name="Godfrey D."/>
            <person name="Harriman J."/>
            <person name="Hoede C."/>
            <person name="King B.C."/>
            <person name="Klages S."/>
            <person name="Kleemann J."/>
            <person name="Knoll D."/>
            <person name="Koti P.S."/>
            <person name="Kreplak J."/>
            <person name="Lopez-Ruiz F.J."/>
            <person name="Lu X."/>
            <person name="Maekawa T."/>
            <person name="Mahanil S."/>
            <person name="Micali C."/>
            <person name="Milgroom M.G."/>
            <person name="Montana G."/>
            <person name="Noir S."/>
            <person name="O'Connell R.J."/>
            <person name="Oberhaensli S."/>
            <person name="Parlange F."/>
            <person name="Pedersen C."/>
            <person name="Quesneville H."/>
            <person name="Reinhardt R."/>
            <person name="Rott M."/>
            <person name="Sacristan S."/>
            <person name="Schmidt S.M."/>
            <person name="Schoen M."/>
            <person name="Skamnioti P."/>
            <person name="Sommer H."/>
            <person name="Stephens A."/>
            <person name="Takahara H."/>
            <person name="Thordal-Christensen H."/>
            <person name="Vigouroux M."/>
            <person name="Wessling R."/>
            <person name="Wicker T."/>
            <person name="Panstruga R."/>
        </authorList>
    </citation>
    <scope>NUCLEOTIDE SEQUENCE [LARGE SCALE GENOMIC DNA]</scope>
    <source>
        <strain evidence="1">DH14</strain>
    </source>
</reference>
<name>N1J6R2_BLUG1</name>
<evidence type="ECO:0000313" key="1">
    <source>
        <dbReference type="EMBL" id="CCU75426.1"/>
    </source>
</evidence>
<accession>N1J6R2</accession>
<keyword evidence="2" id="KW-1185">Reference proteome</keyword>
<proteinExistence type="predicted"/>
<dbReference type="AlphaFoldDB" id="N1J6R2"/>
<evidence type="ECO:0000313" key="2">
    <source>
        <dbReference type="Proteomes" id="UP000015441"/>
    </source>
</evidence>
<dbReference type="HOGENOM" id="CLU_2412967_0_0_1"/>
<dbReference type="InParanoid" id="N1J6R2"/>
<sequence>MHRHINVHPASVTVARTLSKKCLHLTSVVHQHWTLIFLRGPEISQSTPAIGGLQTTQHRLVDMGLSLSKSLDFEGLPNDLSNQILDSQVNLP</sequence>